<evidence type="ECO:0000256" key="1">
    <source>
        <dbReference type="SAM" id="Phobius"/>
    </source>
</evidence>
<accession>A0A2S6IKB5</accession>
<keyword evidence="1" id="KW-1133">Transmembrane helix</keyword>
<reference evidence="2 3" key="1">
    <citation type="submission" date="2018-02" db="EMBL/GenBank/DDBJ databases">
        <title>Genomic Encyclopedia of Archaeal and Bacterial Type Strains, Phase II (KMG-II): from individual species to whole genera.</title>
        <authorList>
            <person name="Goeker M."/>
        </authorList>
    </citation>
    <scope>NUCLEOTIDE SEQUENCE [LARGE SCALE GENOMIC DNA]</scope>
    <source>
        <strain evidence="2 3">DSM 22857</strain>
    </source>
</reference>
<comment type="caution">
    <text evidence="2">The sequence shown here is derived from an EMBL/GenBank/DDBJ whole genome shotgun (WGS) entry which is preliminary data.</text>
</comment>
<dbReference type="EMBL" id="PTJD01000007">
    <property type="protein sequence ID" value="PPK94673.1"/>
    <property type="molecule type" value="Genomic_DNA"/>
</dbReference>
<dbReference type="RefSeq" id="WP_104432973.1">
    <property type="nucleotide sequence ID" value="NZ_PTJD01000007.1"/>
</dbReference>
<organism evidence="2 3">
    <name type="scientific">Kineococcus xinjiangensis</name>
    <dbReference type="NCBI Taxonomy" id="512762"/>
    <lineage>
        <taxon>Bacteria</taxon>
        <taxon>Bacillati</taxon>
        <taxon>Actinomycetota</taxon>
        <taxon>Actinomycetes</taxon>
        <taxon>Kineosporiales</taxon>
        <taxon>Kineosporiaceae</taxon>
        <taxon>Kineococcus</taxon>
    </lineage>
</organism>
<keyword evidence="1" id="KW-0472">Membrane</keyword>
<evidence type="ECO:0000313" key="2">
    <source>
        <dbReference type="EMBL" id="PPK94673.1"/>
    </source>
</evidence>
<dbReference type="AlphaFoldDB" id="A0A2S6IKB5"/>
<sequence length="164" mass="17679">MDRHETESTTAKKPSTAKMIGRGILAGVVGTVVMTAFQKLVEMPLTGREDSYAPADFAQRLLPIQASTPQQRTTLNYATHFALGAMWGTAYGVAASQGMRGQRAVNTVFATVYTGDVLLNTALGLYQPTQWSAKDWAIDLVDKYVQAQATGLAFDRLLDPAPPA</sequence>
<feature type="transmembrane region" description="Helical" evidence="1">
    <location>
        <begin position="20"/>
        <end position="41"/>
    </location>
</feature>
<keyword evidence="1" id="KW-0812">Transmembrane</keyword>
<evidence type="ECO:0008006" key="4">
    <source>
        <dbReference type="Google" id="ProtNLM"/>
    </source>
</evidence>
<gene>
    <name evidence="2" type="ORF">CLV92_107176</name>
</gene>
<evidence type="ECO:0000313" key="3">
    <source>
        <dbReference type="Proteomes" id="UP000239485"/>
    </source>
</evidence>
<dbReference type="OrthoDB" id="4569917at2"/>
<protein>
    <recommendedName>
        <fullName evidence="4">DUF1440 domain-containing protein</fullName>
    </recommendedName>
</protein>
<keyword evidence="3" id="KW-1185">Reference proteome</keyword>
<name>A0A2S6IKB5_9ACTN</name>
<proteinExistence type="predicted"/>
<dbReference type="Proteomes" id="UP000239485">
    <property type="component" value="Unassembled WGS sequence"/>
</dbReference>